<evidence type="ECO:0000313" key="2">
    <source>
        <dbReference type="Proteomes" id="UP001428774"/>
    </source>
</evidence>
<keyword evidence="2" id="KW-1185">Reference proteome</keyword>
<evidence type="ECO:0000313" key="1">
    <source>
        <dbReference type="EMBL" id="MEN9062542.1"/>
    </source>
</evidence>
<reference evidence="1 2" key="1">
    <citation type="submission" date="2024-05" db="EMBL/GenBank/DDBJ databases">
        <title>Genome sequence of Ponticoccus litoralis KCCM 90028.</title>
        <authorList>
            <person name="Kim J.M."/>
            <person name="Lee J.K."/>
            <person name="Choi B.J."/>
            <person name="Bayburt H."/>
            <person name="Baek J.H."/>
            <person name="Jeon C.O."/>
        </authorList>
    </citation>
    <scope>NUCLEOTIDE SEQUENCE [LARGE SCALE GENOMIC DNA]</scope>
    <source>
        <strain evidence="1 2">KCCM 90028</strain>
    </source>
</reference>
<organism evidence="1 2">
    <name type="scientific">Ponticoccus litoralis</name>
    <dbReference type="NCBI Taxonomy" id="422297"/>
    <lineage>
        <taxon>Bacteria</taxon>
        <taxon>Pseudomonadati</taxon>
        <taxon>Pseudomonadota</taxon>
        <taxon>Alphaproteobacteria</taxon>
        <taxon>Rhodobacterales</taxon>
        <taxon>Roseobacteraceae</taxon>
        <taxon>Ponticoccus</taxon>
    </lineage>
</organism>
<gene>
    <name evidence="1" type="ORF">ABFB10_17680</name>
</gene>
<name>A0AAW9SIL6_9RHOB</name>
<sequence length="109" mass="11318">MILTKSLRPLARPDGFDARAAQVVPAAASNDTVARAATTSAPIPRAEPMLIGIFGSSDDASALVRLPSGKIAEVSKGSRLGRDTVVAVAEDSIILQRGKKAHRLSMPDA</sequence>
<dbReference type="Proteomes" id="UP001428774">
    <property type="component" value="Unassembled WGS sequence"/>
</dbReference>
<comment type="caution">
    <text evidence="1">The sequence shown here is derived from an EMBL/GenBank/DDBJ whole genome shotgun (WGS) entry which is preliminary data.</text>
</comment>
<protein>
    <submittedName>
        <fullName evidence="1">Amidophosphoribosyltransferase</fullName>
    </submittedName>
</protein>
<proteinExistence type="predicted"/>
<dbReference type="RefSeq" id="WP_347167499.1">
    <property type="nucleotide sequence ID" value="NZ_JBDNCH010000002.1"/>
</dbReference>
<dbReference type="AlphaFoldDB" id="A0AAW9SIL6"/>
<accession>A0AAW9SIL6</accession>
<dbReference type="EMBL" id="JBDNCH010000002">
    <property type="protein sequence ID" value="MEN9062542.1"/>
    <property type="molecule type" value="Genomic_DNA"/>
</dbReference>